<dbReference type="Gene3D" id="3.40.630.40">
    <property type="entry name" value="Zn-dependent exopeptidases"/>
    <property type="match status" value="1"/>
</dbReference>
<dbReference type="AlphaFoldDB" id="A0A3S0WYN6"/>
<evidence type="ECO:0000256" key="1">
    <source>
        <dbReference type="SAM" id="MobiDB-lite"/>
    </source>
</evidence>
<proteinExistence type="predicted"/>
<sequence length="295" mass="31126">MASSSPPPDSGHGPAAHERPSPGPTPPRAAPVPPLLGPDDPPAVTVLNPEARGPLLLVCDHASRAVPKALGDLGLPEEQLCRHIAYDIGAAELTRRLAAHFAATAVLSGFSRLVVDPNRDLDDPTAIPVVSDDTVIPGNRALDAEAQARRIEAIFRPYHAAVADAVAAVRDRGQVPVMVSVHSFTPAMRGVARPWHIGVLWDHDPRVAVPLLDALRADGRWCVGDNEPYSGRDTTGGTVETHATPAGYPNVLLEVRQDLIATPDGVALWAGVLADTLGPILSLPSLTAARHYPRD</sequence>
<dbReference type="EMBL" id="RZIJ01000001">
    <property type="protein sequence ID" value="RUQ76060.1"/>
    <property type="molecule type" value="Genomic_DNA"/>
</dbReference>
<keyword evidence="2" id="KW-0378">Hydrolase</keyword>
<dbReference type="InterPro" id="IPR011227">
    <property type="entry name" value="UCP029730"/>
</dbReference>
<dbReference type="OrthoDB" id="9815326at2"/>
<feature type="compositionally biased region" description="Pro residues" evidence="1">
    <location>
        <begin position="21"/>
        <end position="41"/>
    </location>
</feature>
<dbReference type="RefSeq" id="WP_126994554.1">
    <property type="nucleotide sequence ID" value="NZ_JBNPXW010000001.1"/>
</dbReference>
<dbReference type="PIRSF" id="PIRSF029730">
    <property type="entry name" value="UCP029730"/>
    <property type="match status" value="1"/>
</dbReference>
<keyword evidence="3" id="KW-1185">Reference proteome</keyword>
<accession>A0A3S0WYN6</accession>
<feature type="region of interest" description="Disordered" evidence="1">
    <location>
        <begin position="1"/>
        <end position="44"/>
    </location>
</feature>
<comment type="caution">
    <text evidence="2">The sequence shown here is derived from an EMBL/GenBank/DDBJ whole genome shotgun (WGS) entry which is preliminary data.</text>
</comment>
<dbReference type="Proteomes" id="UP000280346">
    <property type="component" value="Unassembled WGS sequence"/>
</dbReference>
<organism evidence="2 3">
    <name type="scientific">Azospirillum doebereinerae</name>
    <dbReference type="NCBI Taxonomy" id="92933"/>
    <lineage>
        <taxon>Bacteria</taxon>
        <taxon>Pseudomonadati</taxon>
        <taxon>Pseudomonadota</taxon>
        <taxon>Alphaproteobacteria</taxon>
        <taxon>Rhodospirillales</taxon>
        <taxon>Azospirillaceae</taxon>
        <taxon>Azospirillum</taxon>
    </lineage>
</organism>
<dbReference type="InterPro" id="IPR007709">
    <property type="entry name" value="N-FG_amidohydro"/>
</dbReference>
<dbReference type="SUPFAM" id="SSF53187">
    <property type="entry name" value="Zn-dependent exopeptidases"/>
    <property type="match status" value="1"/>
</dbReference>
<protein>
    <submittedName>
        <fullName evidence="2">N-formylglutamate amidohydrolase</fullName>
    </submittedName>
</protein>
<evidence type="ECO:0000313" key="3">
    <source>
        <dbReference type="Proteomes" id="UP000280346"/>
    </source>
</evidence>
<name>A0A3S0WYN6_9PROT</name>
<evidence type="ECO:0000313" key="2">
    <source>
        <dbReference type="EMBL" id="RUQ76060.1"/>
    </source>
</evidence>
<reference evidence="2 3" key="1">
    <citation type="submission" date="2018-12" db="EMBL/GenBank/DDBJ databases">
        <authorList>
            <person name="Yang Y."/>
        </authorList>
    </citation>
    <scope>NUCLEOTIDE SEQUENCE [LARGE SCALE GENOMIC DNA]</scope>
    <source>
        <strain evidence="2 3">GSF71</strain>
    </source>
</reference>
<dbReference type="GO" id="GO:0016787">
    <property type="term" value="F:hydrolase activity"/>
    <property type="evidence" value="ECO:0007669"/>
    <property type="project" value="UniProtKB-KW"/>
</dbReference>
<dbReference type="Pfam" id="PF05013">
    <property type="entry name" value="FGase"/>
    <property type="match status" value="1"/>
</dbReference>
<gene>
    <name evidence="2" type="ORF">EJ913_02845</name>
</gene>